<dbReference type="Pfam" id="PF00535">
    <property type="entry name" value="Glycos_transf_2"/>
    <property type="match status" value="1"/>
</dbReference>
<evidence type="ECO:0000313" key="3">
    <source>
        <dbReference type="Proteomes" id="UP000664761"/>
    </source>
</evidence>
<dbReference type="InterPro" id="IPR029044">
    <property type="entry name" value="Nucleotide-diphossugar_trans"/>
</dbReference>
<dbReference type="CDD" id="cd00761">
    <property type="entry name" value="Glyco_tranf_GTA_type"/>
    <property type="match status" value="1"/>
</dbReference>
<dbReference type="Gene3D" id="3.90.550.10">
    <property type="entry name" value="Spore Coat Polysaccharide Biosynthesis Protein SpsA, Chain A"/>
    <property type="match status" value="1"/>
</dbReference>
<dbReference type="RefSeq" id="WP_207042291.1">
    <property type="nucleotide sequence ID" value="NZ_JAFLNC010000001.1"/>
</dbReference>
<protein>
    <submittedName>
        <fullName evidence="2">Glycosyltransferase family 2 protein</fullName>
    </submittedName>
</protein>
<proteinExistence type="predicted"/>
<dbReference type="InterPro" id="IPR001173">
    <property type="entry name" value="Glyco_trans_2-like"/>
</dbReference>
<feature type="domain" description="Glycosyltransferase 2-like" evidence="1">
    <location>
        <begin position="7"/>
        <end position="175"/>
    </location>
</feature>
<evidence type="ECO:0000259" key="1">
    <source>
        <dbReference type="Pfam" id="PF00535"/>
    </source>
</evidence>
<gene>
    <name evidence="2" type="ORF">J0X12_03455</name>
</gene>
<comment type="caution">
    <text evidence="2">The sequence shown here is derived from an EMBL/GenBank/DDBJ whole genome shotgun (WGS) entry which is preliminary data.</text>
</comment>
<dbReference type="EMBL" id="JAFLNC010000001">
    <property type="protein sequence ID" value="MBO0332654.1"/>
    <property type="molecule type" value="Genomic_DNA"/>
</dbReference>
<keyword evidence="3" id="KW-1185">Reference proteome</keyword>
<accession>A0ABS3F2C1</accession>
<dbReference type="PANTHER" id="PTHR43685">
    <property type="entry name" value="GLYCOSYLTRANSFERASE"/>
    <property type="match status" value="1"/>
</dbReference>
<evidence type="ECO:0000313" key="2">
    <source>
        <dbReference type="EMBL" id="MBO0332654.1"/>
    </source>
</evidence>
<dbReference type="Proteomes" id="UP000664761">
    <property type="component" value="Unassembled WGS sequence"/>
</dbReference>
<dbReference type="PANTHER" id="PTHR43685:SF2">
    <property type="entry name" value="GLYCOSYLTRANSFERASE 2-LIKE DOMAIN-CONTAINING PROTEIN"/>
    <property type="match status" value="1"/>
</dbReference>
<organism evidence="2 3">
    <name type="scientific">Sneathiella sedimenti</name>
    <dbReference type="NCBI Taxonomy" id="2816034"/>
    <lineage>
        <taxon>Bacteria</taxon>
        <taxon>Pseudomonadati</taxon>
        <taxon>Pseudomonadota</taxon>
        <taxon>Alphaproteobacteria</taxon>
        <taxon>Sneathiellales</taxon>
        <taxon>Sneathiellaceae</taxon>
        <taxon>Sneathiella</taxon>
    </lineage>
</organism>
<dbReference type="InterPro" id="IPR050834">
    <property type="entry name" value="Glycosyltransf_2"/>
</dbReference>
<name>A0ABS3F2C1_9PROT</name>
<reference evidence="2 3" key="1">
    <citation type="submission" date="2021-03" db="EMBL/GenBank/DDBJ databases">
        <title>Sneathiella sp. CAU 1612 isolated from Kang Won-do.</title>
        <authorList>
            <person name="Kim W."/>
        </authorList>
    </citation>
    <scope>NUCLEOTIDE SEQUENCE [LARGE SCALE GENOMIC DNA]</scope>
    <source>
        <strain evidence="2 3">CAU 1612</strain>
    </source>
</reference>
<dbReference type="SUPFAM" id="SSF53448">
    <property type="entry name" value="Nucleotide-diphospho-sugar transferases"/>
    <property type="match status" value="1"/>
</dbReference>
<sequence length="319" mass="35972">MSNNRISVVIPAYNSEATICMTLDSLLNQQRTPDEIIVVDDHGIKPVTEVLGDRYPDVRVIRHETNKGVQYARNTGFSEVSGDYIFFLDADDILCPEFLKVMLGALEENPDAAAAFGSFYKCFDGNAAPFLERHREIPPEITAFSKPEGLTFYLNNTGAFIPSFSIFRRSALEAICRDGELFSTKLVSNEDFQMFARVVAMFDILHIENPMGVYFLQPNSISRDQAKIWSSRADAVDSLIEISDELKLSGFHIAFLKKMRASAARLYARVLANNGARKQASEHLFNEFKRSPEIKTLALMFLIFFGLQKKKIEYGGAEY</sequence>